<dbReference type="InterPro" id="IPR015152">
    <property type="entry name" value="Growth/epo_recpt_lig-bind"/>
</dbReference>
<dbReference type="GO" id="GO:0004896">
    <property type="term" value="F:cytokine receptor activity"/>
    <property type="evidence" value="ECO:0007669"/>
    <property type="project" value="TreeGrafter"/>
</dbReference>
<dbReference type="AlphaFoldDB" id="A0A091M990"/>
<evidence type="ECO:0000313" key="10">
    <source>
        <dbReference type="EMBL" id="KFP55066.1"/>
    </source>
</evidence>
<keyword evidence="2" id="KW-0812">Transmembrane</keyword>
<feature type="signal peptide" evidence="8">
    <location>
        <begin position="1"/>
        <end position="27"/>
    </location>
</feature>
<evidence type="ECO:0000256" key="5">
    <source>
        <dbReference type="ARBA" id="ARBA00023136"/>
    </source>
</evidence>
<feature type="chain" id="PRO_5001876877" evidence="8">
    <location>
        <begin position="28"/>
        <end position="533"/>
    </location>
</feature>
<comment type="subcellular location">
    <subcellularLocation>
        <location evidence="1">Membrane</location>
        <topology evidence="1">Single-pass type I membrane protein</topology>
    </subcellularLocation>
</comment>
<dbReference type="Proteomes" id="UP000053745">
    <property type="component" value="Unassembled WGS sequence"/>
</dbReference>
<dbReference type="InterPro" id="IPR036116">
    <property type="entry name" value="FN3_sf"/>
</dbReference>
<protein>
    <submittedName>
        <fullName evidence="10">Thrombopoietin receptor</fullName>
    </submittedName>
</protein>
<dbReference type="SUPFAM" id="SSF49265">
    <property type="entry name" value="Fibronectin type III"/>
    <property type="match status" value="4"/>
</dbReference>
<name>A0A091M990_CATAU</name>
<dbReference type="GO" id="GO:0009897">
    <property type="term" value="C:external side of plasma membrane"/>
    <property type="evidence" value="ECO:0007669"/>
    <property type="project" value="TreeGrafter"/>
</dbReference>
<evidence type="ECO:0000256" key="1">
    <source>
        <dbReference type="ARBA" id="ARBA00004479"/>
    </source>
</evidence>
<dbReference type="Gene3D" id="2.60.40.10">
    <property type="entry name" value="Immunoglobulins"/>
    <property type="match status" value="4"/>
</dbReference>
<dbReference type="InterPro" id="IPR003961">
    <property type="entry name" value="FN3_dom"/>
</dbReference>
<accession>A0A091M990</accession>
<evidence type="ECO:0000256" key="8">
    <source>
        <dbReference type="SAM" id="SignalP"/>
    </source>
</evidence>
<dbReference type="CDD" id="cd00063">
    <property type="entry name" value="FN3"/>
    <property type="match status" value="2"/>
</dbReference>
<dbReference type="PROSITE" id="PS50853">
    <property type="entry name" value="FN3"/>
    <property type="match status" value="1"/>
</dbReference>
<dbReference type="SMART" id="SM00060">
    <property type="entry name" value="FN3"/>
    <property type="match status" value="2"/>
</dbReference>
<evidence type="ECO:0000256" key="3">
    <source>
        <dbReference type="ARBA" id="ARBA00022729"/>
    </source>
</evidence>
<evidence type="ECO:0000256" key="4">
    <source>
        <dbReference type="ARBA" id="ARBA00022989"/>
    </source>
</evidence>
<evidence type="ECO:0000256" key="6">
    <source>
        <dbReference type="ARBA" id="ARBA00023170"/>
    </source>
</evidence>
<organism evidence="10 11">
    <name type="scientific">Cathartes aura</name>
    <name type="common">Turkey vulture</name>
    <name type="synonym">Vultur aura</name>
    <dbReference type="NCBI Taxonomy" id="43455"/>
    <lineage>
        <taxon>Eukaryota</taxon>
        <taxon>Metazoa</taxon>
        <taxon>Chordata</taxon>
        <taxon>Craniata</taxon>
        <taxon>Vertebrata</taxon>
        <taxon>Euteleostomi</taxon>
        <taxon>Archelosauria</taxon>
        <taxon>Archosauria</taxon>
        <taxon>Dinosauria</taxon>
        <taxon>Saurischia</taxon>
        <taxon>Theropoda</taxon>
        <taxon>Coelurosauria</taxon>
        <taxon>Aves</taxon>
        <taxon>Neognathae</taxon>
        <taxon>Neoaves</taxon>
        <taxon>Telluraves</taxon>
        <taxon>Accipitrimorphae</taxon>
        <taxon>Accipitriformes</taxon>
        <taxon>Cathartidae</taxon>
        <taxon>Cathartes</taxon>
    </lineage>
</organism>
<gene>
    <name evidence="10" type="ORF">N323_06086</name>
</gene>
<dbReference type="PANTHER" id="PTHR23037:SF31">
    <property type="entry name" value="THROMBOPOIETIN RECEPTOR"/>
    <property type="match status" value="1"/>
</dbReference>
<keyword evidence="11" id="KW-1185">Reference proteome</keyword>
<keyword evidence="5" id="KW-0472">Membrane</keyword>
<keyword evidence="6 10" id="KW-0675">Receptor</keyword>
<feature type="non-terminal residue" evidence="10">
    <location>
        <position position="1"/>
    </location>
</feature>
<reference evidence="10 11" key="1">
    <citation type="submission" date="2014-04" db="EMBL/GenBank/DDBJ databases">
        <title>Genome evolution of avian class.</title>
        <authorList>
            <person name="Zhang G."/>
            <person name="Li C."/>
        </authorList>
    </citation>
    <scope>NUCLEOTIDE SEQUENCE [LARGE SCALE GENOMIC DNA]</scope>
    <source>
        <strain evidence="10">BGI_N323</strain>
    </source>
</reference>
<dbReference type="Pfam" id="PF09067">
    <property type="entry name" value="EpoR_lig-bind"/>
    <property type="match status" value="1"/>
</dbReference>
<proteinExistence type="predicted"/>
<keyword evidence="4" id="KW-1133">Transmembrane helix</keyword>
<evidence type="ECO:0000313" key="11">
    <source>
        <dbReference type="Proteomes" id="UP000053745"/>
    </source>
</evidence>
<dbReference type="EMBL" id="KL322113">
    <property type="protein sequence ID" value="KFP55066.1"/>
    <property type="molecule type" value="Genomic_DNA"/>
</dbReference>
<feature type="domain" description="Fibronectin type-III" evidence="9">
    <location>
        <begin position="384"/>
        <end position="476"/>
    </location>
</feature>
<feature type="non-terminal residue" evidence="10">
    <location>
        <position position="533"/>
    </location>
</feature>
<dbReference type="OrthoDB" id="8608526at2759"/>
<evidence type="ECO:0000256" key="2">
    <source>
        <dbReference type="ARBA" id="ARBA00022692"/>
    </source>
</evidence>
<dbReference type="PANTHER" id="PTHR23037">
    <property type="entry name" value="CYTOKINE RECEPTOR"/>
    <property type="match status" value="1"/>
</dbReference>
<sequence length="533" mass="59229">RMAACLCQGWLLSMPVLLSLRSPPSAPEPVTSQDAALLAGVPEDILCFSRSFEDLICFWDEEEEEAASGMCHFYYWYSRDVPTACAVSTWRHGAGGMRHVCVFPSQDVRLFTQLHLCVLDATTNQTKYQRELSVDAVGLIAPPVNITAHWAGAAGQLYVSWQAPTDYLNFFLYEVQCCPASSPEMPCSTMLDPGGQHPGDPSIQPPITTRASTTRAAAASLAPLLQGLVQANTWVVLRDLRPGVRYHIQVRSKPDGTSMDGIWGPWSQAVAAETPRSSRDIGLCCSTPDLRHVRCEWSWDPAEPRGSHQLFYRPPPSGASTREDAWQRCEEVSVRAQDTHACTFQPRAGSAISVLVNITRPHALSTLSYFKEPFWLHQAVLTDAPQLVQATVSQGRLSLQWLPPKKERRVFQAPYAGETSHDWKVLQVPQAARKEVLDLRPGARYHAQVRAQPSGPWYRGSWSAWSKPVVVDTMADAQRVTGLPRAQWWWVWEGLQCQHSSSDAGWVIPSVTVVPLLFTGVLLGLRCTFPSLY</sequence>
<evidence type="ECO:0000256" key="7">
    <source>
        <dbReference type="ARBA" id="ARBA00023180"/>
    </source>
</evidence>
<dbReference type="InterPro" id="IPR013783">
    <property type="entry name" value="Ig-like_fold"/>
</dbReference>
<keyword evidence="3 8" id="KW-0732">Signal</keyword>
<keyword evidence="7" id="KW-0325">Glycoprotein</keyword>
<evidence type="ECO:0000259" key="9">
    <source>
        <dbReference type="PROSITE" id="PS50853"/>
    </source>
</evidence>